<accession>A0A1E3X4U3</accession>
<reference evidence="1 2" key="1">
    <citation type="submission" date="2016-07" db="EMBL/GenBank/DDBJ databases">
        <title>Draft genome of Scalindua rubra, obtained from a brine-seawater interface in the Red Sea, sheds light on salt adaptation in anammox bacteria.</title>
        <authorList>
            <person name="Speth D.R."/>
            <person name="Lagkouvardos I."/>
            <person name="Wang Y."/>
            <person name="Qian P.-Y."/>
            <person name="Dutilh B.E."/>
            <person name="Jetten M.S."/>
        </authorList>
    </citation>
    <scope>NUCLEOTIDE SEQUENCE [LARGE SCALE GENOMIC DNA]</scope>
    <source>
        <strain evidence="1">BSI-1</strain>
    </source>
</reference>
<dbReference type="AlphaFoldDB" id="A0A1E3X4U3"/>
<gene>
    <name evidence="1" type="ORF">SCARUB_04219</name>
</gene>
<sequence length="75" mass="8718">MNRKLDTTIALKHIDVLERKLIRLKRDILHGLAVMKKSKKIKPSLFGSVRGGDVTEEMIEESKKNLFRKWVTSLE</sequence>
<comment type="caution">
    <text evidence="1">The sequence shown here is derived from an EMBL/GenBank/DDBJ whole genome shotgun (WGS) entry which is preliminary data.</text>
</comment>
<organism evidence="1 2">
    <name type="scientific">Candidatus Scalindua rubra</name>
    <dbReference type="NCBI Taxonomy" id="1872076"/>
    <lineage>
        <taxon>Bacteria</taxon>
        <taxon>Pseudomonadati</taxon>
        <taxon>Planctomycetota</taxon>
        <taxon>Candidatus Brocadiia</taxon>
        <taxon>Candidatus Brocadiales</taxon>
        <taxon>Candidatus Scalinduaceae</taxon>
        <taxon>Candidatus Scalindua</taxon>
    </lineage>
</organism>
<protein>
    <submittedName>
        <fullName evidence="1">Uncharacterized protein</fullName>
    </submittedName>
</protein>
<dbReference type="EMBL" id="MAYW01000190">
    <property type="protein sequence ID" value="ODS30676.1"/>
    <property type="molecule type" value="Genomic_DNA"/>
</dbReference>
<evidence type="ECO:0000313" key="1">
    <source>
        <dbReference type="EMBL" id="ODS30676.1"/>
    </source>
</evidence>
<proteinExistence type="predicted"/>
<dbReference type="Proteomes" id="UP000094056">
    <property type="component" value="Unassembled WGS sequence"/>
</dbReference>
<evidence type="ECO:0000313" key="2">
    <source>
        <dbReference type="Proteomes" id="UP000094056"/>
    </source>
</evidence>
<name>A0A1E3X4U3_9BACT</name>